<protein>
    <submittedName>
        <fullName evidence="3">Unannotated protein</fullName>
    </submittedName>
</protein>
<comment type="similarity">
    <text evidence="1">Belongs to the anti-sigma-factor antagonist family.</text>
</comment>
<organism evidence="3">
    <name type="scientific">freshwater metagenome</name>
    <dbReference type="NCBI Taxonomy" id="449393"/>
    <lineage>
        <taxon>unclassified sequences</taxon>
        <taxon>metagenomes</taxon>
        <taxon>ecological metagenomes</taxon>
    </lineage>
</organism>
<dbReference type="PANTHER" id="PTHR33495">
    <property type="entry name" value="ANTI-SIGMA FACTOR ANTAGONIST TM_1081-RELATED-RELATED"/>
    <property type="match status" value="1"/>
</dbReference>
<dbReference type="PROSITE" id="PS50801">
    <property type="entry name" value="STAS"/>
    <property type="match status" value="1"/>
</dbReference>
<dbReference type="InterPro" id="IPR002645">
    <property type="entry name" value="STAS_dom"/>
</dbReference>
<dbReference type="Gene3D" id="3.30.750.24">
    <property type="entry name" value="STAS domain"/>
    <property type="match status" value="1"/>
</dbReference>
<accession>A0A6J6GW28</accession>
<evidence type="ECO:0000259" key="2">
    <source>
        <dbReference type="PROSITE" id="PS50801"/>
    </source>
</evidence>
<name>A0A6J6GW28_9ZZZZ</name>
<dbReference type="PANTHER" id="PTHR33495:SF2">
    <property type="entry name" value="ANTI-SIGMA FACTOR ANTAGONIST TM_1081-RELATED"/>
    <property type="match status" value="1"/>
</dbReference>
<dbReference type="EMBL" id="CAEZUK010000176">
    <property type="protein sequence ID" value="CAB4605531.1"/>
    <property type="molecule type" value="Genomic_DNA"/>
</dbReference>
<dbReference type="InterPro" id="IPR003658">
    <property type="entry name" value="Anti-sigma_ant"/>
</dbReference>
<evidence type="ECO:0000313" key="3">
    <source>
        <dbReference type="EMBL" id="CAB4605531.1"/>
    </source>
</evidence>
<evidence type="ECO:0000256" key="1">
    <source>
        <dbReference type="ARBA" id="ARBA00009013"/>
    </source>
</evidence>
<dbReference type="GO" id="GO:0043856">
    <property type="term" value="F:anti-sigma factor antagonist activity"/>
    <property type="evidence" value="ECO:0007669"/>
    <property type="project" value="InterPro"/>
</dbReference>
<dbReference type="Pfam" id="PF01740">
    <property type="entry name" value="STAS"/>
    <property type="match status" value="1"/>
</dbReference>
<dbReference type="CDD" id="cd07043">
    <property type="entry name" value="STAS_anti-anti-sigma_factors"/>
    <property type="match status" value="1"/>
</dbReference>
<sequence length="110" mass="11946">MQLSARTDLIGDIAVISFSGELDLSTLPKLSDVLTQATIEDHQRIVLDLDGITVLDDPALGLLLGFAARLRAKNTSLHIVCTSQNICSYLRRTKLDLIIPIATSVSEITK</sequence>
<reference evidence="3" key="1">
    <citation type="submission" date="2020-05" db="EMBL/GenBank/DDBJ databases">
        <authorList>
            <person name="Chiriac C."/>
            <person name="Salcher M."/>
            <person name="Ghai R."/>
            <person name="Kavagutti S V."/>
        </authorList>
    </citation>
    <scope>NUCLEOTIDE SEQUENCE</scope>
</reference>
<dbReference type="SUPFAM" id="SSF52091">
    <property type="entry name" value="SpoIIaa-like"/>
    <property type="match status" value="1"/>
</dbReference>
<proteinExistence type="inferred from homology"/>
<dbReference type="NCBIfam" id="TIGR00377">
    <property type="entry name" value="ant_ant_sig"/>
    <property type="match status" value="1"/>
</dbReference>
<dbReference type="InterPro" id="IPR036513">
    <property type="entry name" value="STAS_dom_sf"/>
</dbReference>
<gene>
    <name evidence="3" type="ORF">UFOPK1820_01033</name>
</gene>
<feature type="domain" description="STAS" evidence="2">
    <location>
        <begin position="3"/>
        <end position="110"/>
    </location>
</feature>
<dbReference type="AlphaFoldDB" id="A0A6J6GW28"/>